<evidence type="ECO:0000313" key="3">
    <source>
        <dbReference type="Proteomes" id="UP001153269"/>
    </source>
</evidence>
<name>A0A9N7VFH9_PLEPL</name>
<reference evidence="2" key="1">
    <citation type="submission" date="2020-03" db="EMBL/GenBank/DDBJ databases">
        <authorList>
            <person name="Weist P."/>
        </authorList>
    </citation>
    <scope>NUCLEOTIDE SEQUENCE</scope>
</reference>
<comment type="caution">
    <text evidence="2">The sequence shown here is derived from an EMBL/GenBank/DDBJ whole genome shotgun (WGS) entry which is preliminary data.</text>
</comment>
<feature type="region of interest" description="Disordered" evidence="1">
    <location>
        <begin position="23"/>
        <end position="50"/>
    </location>
</feature>
<keyword evidence="3" id="KW-1185">Reference proteome</keyword>
<dbReference type="AlphaFoldDB" id="A0A9N7VFH9"/>
<accession>A0A9N7VFH9</accession>
<organism evidence="2 3">
    <name type="scientific">Pleuronectes platessa</name>
    <name type="common">European plaice</name>
    <dbReference type="NCBI Taxonomy" id="8262"/>
    <lineage>
        <taxon>Eukaryota</taxon>
        <taxon>Metazoa</taxon>
        <taxon>Chordata</taxon>
        <taxon>Craniata</taxon>
        <taxon>Vertebrata</taxon>
        <taxon>Euteleostomi</taxon>
        <taxon>Actinopterygii</taxon>
        <taxon>Neopterygii</taxon>
        <taxon>Teleostei</taxon>
        <taxon>Neoteleostei</taxon>
        <taxon>Acanthomorphata</taxon>
        <taxon>Carangaria</taxon>
        <taxon>Pleuronectiformes</taxon>
        <taxon>Pleuronectoidei</taxon>
        <taxon>Pleuronectidae</taxon>
        <taxon>Pleuronectes</taxon>
    </lineage>
</organism>
<evidence type="ECO:0000256" key="1">
    <source>
        <dbReference type="SAM" id="MobiDB-lite"/>
    </source>
</evidence>
<proteinExistence type="predicted"/>
<sequence>MTTTRRWMALHSRVCAELHGRKAAGLQLSPRPAPNTPNRPASAQQGGGCRSAAVAEAAVLARWHFEPPWKEQPPGGFPSRLLGDVDTDARRLKKVVFRSIS</sequence>
<dbReference type="EMBL" id="CADEAL010003945">
    <property type="protein sequence ID" value="CAB1447382.1"/>
    <property type="molecule type" value="Genomic_DNA"/>
</dbReference>
<gene>
    <name evidence="2" type="ORF">PLEPLA_LOCUS35075</name>
</gene>
<dbReference type="Proteomes" id="UP001153269">
    <property type="component" value="Unassembled WGS sequence"/>
</dbReference>
<evidence type="ECO:0000313" key="2">
    <source>
        <dbReference type="EMBL" id="CAB1447382.1"/>
    </source>
</evidence>
<protein>
    <submittedName>
        <fullName evidence="2">Uncharacterized protein</fullName>
    </submittedName>
</protein>